<name>A0A0A9H8E9_ARUDO</name>
<protein>
    <submittedName>
        <fullName evidence="1">Uncharacterized protein</fullName>
    </submittedName>
</protein>
<reference evidence="1" key="1">
    <citation type="submission" date="2014-09" db="EMBL/GenBank/DDBJ databases">
        <authorList>
            <person name="Magalhaes I.L.F."/>
            <person name="Oliveira U."/>
            <person name="Santos F.R."/>
            <person name="Vidigal T.H.D.A."/>
            <person name="Brescovit A.D."/>
            <person name="Santos A.J."/>
        </authorList>
    </citation>
    <scope>NUCLEOTIDE SEQUENCE</scope>
    <source>
        <tissue evidence="1">Shoot tissue taken approximately 20 cm above the soil surface</tissue>
    </source>
</reference>
<organism evidence="1">
    <name type="scientific">Arundo donax</name>
    <name type="common">Giant reed</name>
    <name type="synonym">Donax arundinaceus</name>
    <dbReference type="NCBI Taxonomy" id="35708"/>
    <lineage>
        <taxon>Eukaryota</taxon>
        <taxon>Viridiplantae</taxon>
        <taxon>Streptophyta</taxon>
        <taxon>Embryophyta</taxon>
        <taxon>Tracheophyta</taxon>
        <taxon>Spermatophyta</taxon>
        <taxon>Magnoliopsida</taxon>
        <taxon>Liliopsida</taxon>
        <taxon>Poales</taxon>
        <taxon>Poaceae</taxon>
        <taxon>PACMAD clade</taxon>
        <taxon>Arundinoideae</taxon>
        <taxon>Arundineae</taxon>
        <taxon>Arundo</taxon>
    </lineage>
</organism>
<sequence>MEPIVLPEFGFLSVPQCDCCRCIEQGAVNFITRHHHTLPLVNTLKVLLAVYMEYVIQLLGCTCTWRTIKCLSCMGVNLRNHNISFCLASISLVLSPLKCCCITVKSIMKIIAVIAIICA</sequence>
<accession>A0A0A9H8E9</accession>
<reference evidence="1" key="2">
    <citation type="journal article" date="2015" name="Data Brief">
        <title>Shoot transcriptome of the giant reed, Arundo donax.</title>
        <authorList>
            <person name="Barrero R.A."/>
            <person name="Guerrero F.D."/>
            <person name="Moolhuijzen P."/>
            <person name="Goolsby J.A."/>
            <person name="Tidwell J."/>
            <person name="Bellgard S.E."/>
            <person name="Bellgard M.I."/>
        </authorList>
    </citation>
    <scope>NUCLEOTIDE SEQUENCE</scope>
    <source>
        <tissue evidence="1">Shoot tissue taken approximately 20 cm above the soil surface</tissue>
    </source>
</reference>
<evidence type="ECO:0000313" key="1">
    <source>
        <dbReference type="EMBL" id="JAE32074.1"/>
    </source>
</evidence>
<proteinExistence type="predicted"/>
<dbReference type="AlphaFoldDB" id="A0A0A9H8E9"/>
<dbReference type="EMBL" id="GBRH01165822">
    <property type="protein sequence ID" value="JAE32074.1"/>
    <property type="molecule type" value="Transcribed_RNA"/>
</dbReference>